<dbReference type="InterPro" id="IPR006321">
    <property type="entry name" value="PilT/PilU"/>
</dbReference>
<dbReference type="SMART" id="SM00382">
    <property type="entry name" value="AAA"/>
    <property type="match status" value="1"/>
</dbReference>
<dbReference type="CDD" id="cd01131">
    <property type="entry name" value="PilT"/>
    <property type="match status" value="1"/>
</dbReference>
<dbReference type="InterPro" id="IPR050921">
    <property type="entry name" value="T4SS_GSP_E_ATPase"/>
</dbReference>
<dbReference type="PANTHER" id="PTHR30486:SF6">
    <property type="entry name" value="TYPE IV PILUS RETRACTATION ATPASE PILT"/>
    <property type="match status" value="1"/>
</dbReference>
<reference evidence="3 4" key="1">
    <citation type="submission" date="2022-08" db="EMBL/GenBank/DDBJ databases">
        <title>Reclassification of Massilia species as members of the genera Telluria, Duganella, Pseudoduganella, Mokoshia gen. nov. and Zemynaea gen. nov. using orthogonal and non-orthogonal genome-based approaches.</title>
        <authorList>
            <person name="Bowman J.P."/>
        </authorList>
    </citation>
    <scope>NUCLEOTIDE SEQUENCE [LARGE SCALE GENOMIC DNA]</scope>
    <source>
        <strain evidence="3 4">JCM 31606</strain>
    </source>
</reference>
<keyword evidence="4" id="KW-1185">Reference proteome</keyword>
<dbReference type="Proteomes" id="UP001204621">
    <property type="component" value="Unassembled WGS sequence"/>
</dbReference>
<accession>A0ABT2D0D2</accession>
<comment type="similarity">
    <text evidence="1">Belongs to the GSP E family.</text>
</comment>
<evidence type="ECO:0000313" key="3">
    <source>
        <dbReference type="EMBL" id="MCS0659642.1"/>
    </source>
</evidence>
<dbReference type="NCBIfam" id="TIGR01420">
    <property type="entry name" value="pilT_fam"/>
    <property type="match status" value="1"/>
</dbReference>
<comment type="caution">
    <text evidence="3">The sequence shown here is derived from an EMBL/GenBank/DDBJ whole genome shotgun (WGS) entry which is preliminary data.</text>
</comment>
<evidence type="ECO:0000256" key="1">
    <source>
        <dbReference type="ARBA" id="ARBA00006611"/>
    </source>
</evidence>
<dbReference type="PANTHER" id="PTHR30486">
    <property type="entry name" value="TWITCHING MOTILITY PROTEIN PILT"/>
    <property type="match status" value="1"/>
</dbReference>
<dbReference type="EMBL" id="JANUGU010000005">
    <property type="protein sequence ID" value="MCS0659642.1"/>
    <property type="molecule type" value="Genomic_DNA"/>
</dbReference>
<organism evidence="3 4">
    <name type="scientific">Massilia terrae</name>
    <dbReference type="NCBI Taxonomy" id="1811224"/>
    <lineage>
        <taxon>Bacteria</taxon>
        <taxon>Pseudomonadati</taxon>
        <taxon>Pseudomonadota</taxon>
        <taxon>Betaproteobacteria</taxon>
        <taxon>Burkholderiales</taxon>
        <taxon>Oxalobacteraceae</taxon>
        <taxon>Telluria group</taxon>
        <taxon>Massilia</taxon>
    </lineage>
</organism>
<evidence type="ECO:0000259" key="2">
    <source>
        <dbReference type="PROSITE" id="PS00662"/>
    </source>
</evidence>
<name>A0ABT2D0D2_9BURK</name>
<gene>
    <name evidence="3" type="ORF">NX778_16350</name>
</gene>
<dbReference type="Gene3D" id="3.40.50.300">
    <property type="entry name" value="P-loop containing nucleotide triphosphate hydrolases"/>
    <property type="match status" value="1"/>
</dbReference>
<dbReference type="RefSeq" id="WP_258812828.1">
    <property type="nucleotide sequence ID" value="NZ_JANUGU010000005.1"/>
</dbReference>
<dbReference type="PROSITE" id="PS00662">
    <property type="entry name" value="T2SP_E"/>
    <property type="match status" value="1"/>
</dbReference>
<dbReference type="InterPro" id="IPR001482">
    <property type="entry name" value="T2SS/T4SS_dom"/>
</dbReference>
<feature type="domain" description="Bacterial type II secretion system protein E" evidence="2">
    <location>
        <begin position="193"/>
        <end position="207"/>
    </location>
</feature>
<dbReference type="Pfam" id="PF00437">
    <property type="entry name" value="T2SSE"/>
    <property type="match status" value="1"/>
</dbReference>
<protein>
    <submittedName>
        <fullName evidence="3">Type IV pilus twitching motility protein PilT</fullName>
    </submittedName>
</protein>
<dbReference type="InterPro" id="IPR027417">
    <property type="entry name" value="P-loop_NTPase"/>
</dbReference>
<evidence type="ECO:0000313" key="4">
    <source>
        <dbReference type="Proteomes" id="UP001204621"/>
    </source>
</evidence>
<dbReference type="InterPro" id="IPR003593">
    <property type="entry name" value="AAA+_ATPase"/>
</dbReference>
<sequence>MDIAELLAFSVKNKASDLHLSAGLPPMIRVHGDVRRINLPPLEHKDVHAMIYDIMNDGQRKQYEEVLECDFSFEIPNLARFRVNAFNQGRGASAVLRTIPSKILSLEDLNAPKIFADLALKPRGLVLVTGPTGSGKSTTLAAMVNHLNETEYGHILTIEDPIEFVHESKRCLINQREVGPHTLSFNNALRSALREDPDCILVGELRDLETIRLAMSAAETGHLVFGTLHTSSAAKTIDRIIDVFPADEKEMVRAMLSESLQAVVSQTLLKTKDGSGRVAAHEIMIGTPAIRNLIREAKVAQMYSAIQTGSNVGMQTLDQNLTDLVRRNVIAPGAARAAAKIPDNFPG</sequence>
<dbReference type="SUPFAM" id="SSF52540">
    <property type="entry name" value="P-loop containing nucleoside triphosphate hydrolases"/>
    <property type="match status" value="1"/>
</dbReference>
<dbReference type="Gene3D" id="3.30.450.90">
    <property type="match status" value="1"/>
</dbReference>
<proteinExistence type="inferred from homology"/>